<dbReference type="Proteomes" id="UP000002748">
    <property type="component" value="Unassembled WGS sequence"/>
</dbReference>
<dbReference type="EMBL" id="ALBS01000067">
    <property type="protein sequence ID" value="EJT51246.1"/>
    <property type="molecule type" value="Genomic_DNA"/>
</dbReference>
<reference evidence="2 3" key="1">
    <citation type="journal article" date="2012" name="Eukaryot. Cell">
        <title>Draft genome sequence of CBS 2479, the standard type strain of Trichosporon asahii.</title>
        <authorList>
            <person name="Yang R.Y."/>
            <person name="Li H.T."/>
            <person name="Zhu H."/>
            <person name="Zhou G.P."/>
            <person name="Wang M."/>
            <person name="Wang L."/>
        </authorList>
    </citation>
    <scope>NUCLEOTIDE SEQUENCE [LARGE SCALE GENOMIC DNA]</scope>
    <source>
        <strain evidence="3">ATCC 90039 / CBS 2479 / JCM 2466 / KCTC 7840 / NCYC 2677 / UAMH 7654</strain>
    </source>
</reference>
<feature type="compositionally biased region" description="Basic and acidic residues" evidence="1">
    <location>
        <begin position="200"/>
        <end position="211"/>
    </location>
</feature>
<dbReference type="KEGG" id="tasa:A1Q1_07557"/>
<dbReference type="GeneID" id="25991069"/>
<feature type="compositionally biased region" description="Low complexity" evidence="1">
    <location>
        <begin position="1"/>
        <end position="19"/>
    </location>
</feature>
<name>J5TJP1_TRIAS</name>
<evidence type="ECO:0000313" key="2">
    <source>
        <dbReference type="EMBL" id="EJT51246.1"/>
    </source>
</evidence>
<sequence>MSSPIPSSSEPGISSSPVSTRTEHPHHTPDTATHARPMPPVPRKTLSLSRSLGSIGSFTKDLFSPSHLQLRRRDGAHGDPAAVRQHGMAVERVSELAGCEPVNTLHLPLPIPVVKNLKLDGEPIYVRVRNVSINNANAYTYEPNGIEVDVIRARDSSELFSFGHRHLHTRSNKQWRLFTAFLHMCETELKLQEVNASTTLDKDHTPADSHGVRTRGVNTPGDYERGTKYHLPVAARHHPYPEREPFSSRSLSL</sequence>
<proteinExistence type="predicted"/>
<gene>
    <name evidence="2" type="ORF">A1Q1_07557</name>
</gene>
<feature type="region of interest" description="Disordered" evidence="1">
    <location>
        <begin position="1"/>
        <end position="47"/>
    </location>
</feature>
<dbReference type="VEuPathDB" id="FungiDB:A1Q1_07557"/>
<dbReference type="RefSeq" id="XP_014182427.1">
    <property type="nucleotide sequence ID" value="XM_014326952.1"/>
</dbReference>
<evidence type="ECO:0000313" key="3">
    <source>
        <dbReference type="Proteomes" id="UP000002748"/>
    </source>
</evidence>
<protein>
    <submittedName>
        <fullName evidence="2">Uncharacterized protein</fullName>
    </submittedName>
</protein>
<feature type="region of interest" description="Disordered" evidence="1">
    <location>
        <begin position="200"/>
        <end position="225"/>
    </location>
</feature>
<organism evidence="2 3">
    <name type="scientific">Trichosporon asahii var. asahii (strain ATCC 90039 / CBS 2479 / JCM 2466 / KCTC 7840 / NBRC 103889/ NCYC 2677 / UAMH 7654)</name>
    <name type="common">Yeast</name>
    <dbReference type="NCBI Taxonomy" id="1186058"/>
    <lineage>
        <taxon>Eukaryota</taxon>
        <taxon>Fungi</taxon>
        <taxon>Dikarya</taxon>
        <taxon>Basidiomycota</taxon>
        <taxon>Agaricomycotina</taxon>
        <taxon>Tremellomycetes</taxon>
        <taxon>Trichosporonales</taxon>
        <taxon>Trichosporonaceae</taxon>
        <taxon>Trichosporon</taxon>
    </lineage>
</organism>
<dbReference type="HOGENOM" id="CLU_1099159_0_0_1"/>
<accession>J5TJP1</accession>
<evidence type="ECO:0000256" key="1">
    <source>
        <dbReference type="SAM" id="MobiDB-lite"/>
    </source>
</evidence>
<comment type="caution">
    <text evidence="2">The sequence shown here is derived from an EMBL/GenBank/DDBJ whole genome shotgun (WGS) entry which is preliminary data.</text>
</comment>
<dbReference type="AlphaFoldDB" id="J5TJP1"/>